<dbReference type="EMBL" id="LN899819">
    <property type="protein sequence ID" value="CUV15190.1"/>
    <property type="molecule type" value="Genomic_DNA"/>
</dbReference>
<accession>A0A0S4TYU0</accession>
<gene>
    <name evidence="1" type="ORF">RUN39_v1_1160002</name>
</gene>
<organism evidence="1">
    <name type="scientific">Ralstonia solanacearum</name>
    <name type="common">Pseudomonas solanacearum</name>
    <dbReference type="NCBI Taxonomy" id="305"/>
    <lineage>
        <taxon>Bacteria</taxon>
        <taxon>Pseudomonadati</taxon>
        <taxon>Pseudomonadota</taxon>
        <taxon>Betaproteobacteria</taxon>
        <taxon>Burkholderiales</taxon>
        <taxon>Burkholderiaceae</taxon>
        <taxon>Ralstonia</taxon>
        <taxon>Ralstonia solanacearum species complex</taxon>
    </lineage>
</organism>
<protein>
    <submittedName>
        <fullName evidence="1">Conserved hypothethical protein</fullName>
    </submittedName>
</protein>
<proteinExistence type="predicted"/>
<dbReference type="AlphaFoldDB" id="A0A0S4TYU0"/>
<name>A0A0S4TYU0_RALSL</name>
<evidence type="ECO:0000313" key="1">
    <source>
        <dbReference type="EMBL" id="CUV15190.1"/>
    </source>
</evidence>
<reference evidence="1" key="1">
    <citation type="submission" date="2015-10" db="EMBL/GenBank/DDBJ databases">
        <authorList>
            <person name="Gilbert D.G."/>
        </authorList>
    </citation>
    <scope>NUCLEOTIDE SEQUENCE</scope>
    <source>
        <strain evidence="1">Phyl III-seqv23</strain>
    </source>
</reference>
<sequence>MYDDKYMDYRASYPQLAGLDAAAPRTRMRALDSQFKARRVRSEQLGKALNGFASPGSLPSDLYNELGGLYQGMQATEEEMAAITAFMEALDGGG</sequence>